<name>A0ABW2JGS8_9ACTN</name>
<evidence type="ECO:0000256" key="5">
    <source>
        <dbReference type="ARBA" id="ARBA00022692"/>
    </source>
</evidence>
<proteinExistence type="inferred from homology"/>
<reference evidence="13" key="1">
    <citation type="journal article" date="2019" name="Int. J. Syst. Evol. Microbiol.">
        <title>The Global Catalogue of Microorganisms (GCM) 10K type strain sequencing project: providing services to taxonomists for standard genome sequencing and annotation.</title>
        <authorList>
            <consortium name="The Broad Institute Genomics Platform"/>
            <consortium name="The Broad Institute Genome Sequencing Center for Infectious Disease"/>
            <person name="Wu L."/>
            <person name="Ma J."/>
        </authorList>
    </citation>
    <scope>NUCLEOTIDE SEQUENCE [LARGE SCALE GENOMIC DNA]</scope>
    <source>
        <strain evidence="13">SYNS20</strain>
    </source>
</reference>
<dbReference type="EMBL" id="JBHTCF010000003">
    <property type="protein sequence ID" value="MFC7304745.1"/>
    <property type="molecule type" value="Genomic_DNA"/>
</dbReference>
<gene>
    <name evidence="12" type="ORF">ACFQVC_11005</name>
</gene>
<evidence type="ECO:0000256" key="4">
    <source>
        <dbReference type="ARBA" id="ARBA00022449"/>
    </source>
</evidence>
<dbReference type="RefSeq" id="WP_381829468.1">
    <property type="nucleotide sequence ID" value="NZ_JBHTCF010000003.1"/>
</dbReference>
<feature type="transmembrane region" description="Helical" evidence="10">
    <location>
        <begin position="334"/>
        <end position="351"/>
    </location>
</feature>
<keyword evidence="5 10" id="KW-0812">Transmembrane</keyword>
<sequence length="415" mass="43459">MTQPGTLILIMAIAVLAPLLAYRVNRWVPVPLVIFEIVLGILIGPDVLALAQHDEFTDGLADFGLAMLIFLAGYEIDFAAVRGDTLRRSTGAWMISIAAGLGIAFALTGAEVNKSFVIGTALTSTALGTVLPILRDSGDLRGRFGTVVLAFGAVGEFGPIIAMALLLSGRGAGESTVLLIVFAAVTAAAVFWALRPRPPWFARIIANTLHSSGQFAVRYVMLLLAAMLGLSHAFGIDVLLGAFAAGVISRLILHGAAPESSGEILGKIEAMGFGFFVPVFFVVTGINFDLKALLDGGRALVLLPVFLLLFLVVRGIPLYLLAPSDLSRRDRTALTLYGSTCLPLVVAITTIGLDDKSISSSEAAALVGAAMVSVLVFPLLALKFRSGRGESAADRAGHGEGSDRPSRAGEASESW</sequence>
<feature type="domain" description="Cation/H+ exchanger transmembrane" evidence="11">
    <location>
        <begin position="12"/>
        <end position="380"/>
    </location>
</feature>
<dbReference type="Gene3D" id="1.20.1530.20">
    <property type="match status" value="1"/>
</dbReference>
<feature type="transmembrane region" description="Helical" evidence="10">
    <location>
        <begin position="175"/>
        <end position="194"/>
    </location>
</feature>
<evidence type="ECO:0000256" key="3">
    <source>
        <dbReference type="ARBA" id="ARBA00022448"/>
    </source>
</evidence>
<dbReference type="PANTHER" id="PTHR43562:SF1">
    <property type="entry name" value="NA(+)_H(+) ANTIPORTER YJBQ-RELATED"/>
    <property type="match status" value="1"/>
</dbReference>
<comment type="similarity">
    <text evidence="2">Belongs to the monovalent cation:proton antiporter 2 (CPA2) transporter (TC 2.A.37) family.</text>
</comment>
<feature type="transmembrane region" description="Helical" evidence="10">
    <location>
        <begin position="63"/>
        <end position="80"/>
    </location>
</feature>
<evidence type="ECO:0000313" key="12">
    <source>
        <dbReference type="EMBL" id="MFC7304745.1"/>
    </source>
</evidence>
<feature type="transmembrane region" description="Helical" evidence="10">
    <location>
        <begin position="116"/>
        <end position="134"/>
    </location>
</feature>
<feature type="transmembrane region" description="Helical" evidence="10">
    <location>
        <begin position="6"/>
        <end position="25"/>
    </location>
</feature>
<dbReference type="InterPro" id="IPR038770">
    <property type="entry name" value="Na+/solute_symporter_sf"/>
</dbReference>
<feature type="transmembrane region" description="Helical" evidence="10">
    <location>
        <begin position="300"/>
        <end position="322"/>
    </location>
</feature>
<organism evidence="12 13">
    <name type="scientific">Streptomyces monticola</name>
    <dbReference type="NCBI Taxonomy" id="2666263"/>
    <lineage>
        <taxon>Bacteria</taxon>
        <taxon>Bacillati</taxon>
        <taxon>Actinomycetota</taxon>
        <taxon>Actinomycetes</taxon>
        <taxon>Kitasatosporales</taxon>
        <taxon>Streptomycetaceae</taxon>
        <taxon>Streptomyces</taxon>
    </lineage>
</organism>
<evidence type="ECO:0000256" key="6">
    <source>
        <dbReference type="ARBA" id="ARBA00022989"/>
    </source>
</evidence>
<keyword evidence="4" id="KW-0050">Antiport</keyword>
<keyword evidence="3" id="KW-0813">Transport</keyword>
<comment type="caution">
    <text evidence="12">The sequence shown here is derived from an EMBL/GenBank/DDBJ whole genome shotgun (WGS) entry which is preliminary data.</text>
</comment>
<feature type="transmembrane region" description="Helical" evidence="10">
    <location>
        <begin position="146"/>
        <end position="169"/>
    </location>
</feature>
<protein>
    <submittedName>
        <fullName evidence="12">Cation:proton antiporter</fullName>
    </submittedName>
</protein>
<evidence type="ECO:0000256" key="2">
    <source>
        <dbReference type="ARBA" id="ARBA00005551"/>
    </source>
</evidence>
<keyword evidence="8 10" id="KW-0472">Membrane</keyword>
<accession>A0ABW2JGS8</accession>
<evidence type="ECO:0000256" key="7">
    <source>
        <dbReference type="ARBA" id="ARBA00023065"/>
    </source>
</evidence>
<dbReference type="InterPro" id="IPR006153">
    <property type="entry name" value="Cation/H_exchanger_TM"/>
</dbReference>
<feature type="transmembrane region" description="Helical" evidence="10">
    <location>
        <begin position="92"/>
        <end position="110"/>
    </location>
</feature>
<keyword evidence="7" id="KW-0406">Ion transport</keyword>
<feature type="compositionally biased region" description="Basic and acidic residues" evidence="9">
    <location>
        <begin position="391"/>
        <end position="407"/>
    </location>
</feature>
<comment type="subcellular location">
    <subcellularLocation>
        <location evidence="1">Membrane</location>
        <topology evidence="1">Multi-pass membrane protein</topology>
    </subcellularLocation>
</comment>
<feature type="transmembrane region" description="Helical" evidence="10">
    <location>
        <begin position="32"/>
        <end position="51"/>
    </location>
</feature>
<evidence type="ECO:0000256" key="8">
    <source>
        <dbReference type="ARBA" id="ARBA00023136"/>
    </source>
</evidence>
<evidence type="ECO:0000256" key="1">
    <source>
        <dbReference type="ARBA" id="ARBA00004141"/>
    </source>
</evidence>
<dbReference type="Pfam" id="PF00999">
    <property type="entry name" value="Na_H_Exchanger"/>
    <property type="match status" value="1"/>
</dbReference>
<evidence type="ECO:0000313" key="13">
    <source>
        <dbReference type="Proteomes" id="UP001596523"/>
    </source>
</evidence>
<feature type="transmembrane region" description="Helical" evidence="10">
    <location>
        <begin position="215"/>
        <end position="234"/>
    </location>
</feature>
<dbReference type="PANTHER" id="PTHR43562">
    <property type="entry name" value="NAPA-TYPE SODIUM/HYDROGEN ANTIPORTER"/>
    <property type="match status" value="1"/>
</dbReference>
<feature type="transmembrane region" description="Helical" evidence="10">
    <location>
        <begin position="270"/>
        <end position="288"/>
    </location>
</feature>
<feature type="region of interest" description="Disordered" evidence="9">
    <location>
        <begin position="391"/>
        <end position="415"/>
    </location>
</feature>
<evidence type="ECO:0000256" key="9">
    <source>
        <dbReference type="SAM" id="MobiDB-lite"/>
    </source>
</evidence>
<evidence type="ECO:0000259" key="11">
    <source>
        <dbReference type="Pfam" id="PF00999"/>
    </source>
</evidence>
<evidence type="ECO:0000256" key="10">
    <source>
        <dbReference type="SAM" id="Phobius"/>
    </source>
</evidence>
<dbReference type="Proteomes" id="UP001596523">
    <property type="component" value="Unassembled WGS sequence"/>
</dbReference>
<feature type="transmembrane region" description="Helical" evidence="10">
    <location>
        <begin position="240"/>
        <end position="258"/>
    </location>
</feature>
<keyword evidence="6 10" id="KW-1133">Transmembrane helix</keyword>
<keyword evidence="13" id="KW-1185">Reference proteome</keyword>
<feature type="transmembrane region" description="Helical" evidence="10">
    <location>
        <begin position="363"/>
        <end position="382"/>
    </location>
</feature>